<accession>A0A084QVF8</accession>
<dbReference type="InParanoid" id="A0A084QVF8"/>
<dbReference type="AlphaFoldDB" id="A0A084QVF8"/>
<sequence length="154" mass="17183">MVMFVVGPLSWARSTMALFVPGPERKAGLPRFGRWHERRPMLAVWIGRIAKPSVPNVRPFFAIPIWPERGHGRGGGGASSPNLLQSHHNNTSRPGTIRSTLKAFWYSAVFTSRALERWPSHRSWFANPLIVKCAATYPLSTPAGTFCHPSLAWP</sequence>
<protein>
    <submittedName>
        <fullName evidence="2">Uncharacterized protein</fullName>
    </submittedName>
</protein>
<feature type="compositionally biased region" description="Polar residues" evidence="1">
    <location>
        <begin position="79"/>
        <end position="94"/>
    </location>
</feature>
<dbReference type="Proteomes" id="UP000028524">
    <property type="component" value="Unassembled WGS sequence"/>
</dbReference>
<evidence type="ECO:0000313" key="2">
    <source>
        <dbReference type="EMBL" id="KFA67943.1"/>
    </source>
</evidence>
<reference evidence="2 3" key="1">
    <citation type="journal article" date="2014" name="BMC Genomics">
        <title>Comparative genome sequencing reveals chemotype-specific gene clusters in the toxigenic black mold Stachybotrys.</title>
        <authorList>
            <person name="Semeiks J."/>
            <person name="Borek D."/>
            <person name="Otwinowski Z."/>
            <person name="Grishin N.V."/>
        </authorList>
    </citation>
    <scope>NUCLEOTIDE SEQUENCE [LARGE SCALE GENOMIC DNA]</scope>
    <source>
        <strain evidence="2 3">IBT 40285</strain>
    </source>
</reference>
<evidence type="ECO:0000313" key="3">
    <source>
        <dbReference type="Proteomes" id="UP000028524"/>
    </source>
</evidence>
<keyword evidence="3" id="KW-1185">Reference proteome</keyword>
<feature type="region of interest" description="Disordered" evidence="1">
    <location>
        <begin position="72"/>
        <end position="94"/>
    </location>
</feature>
<dbReference type="HOGENOM" id="CLU_1705397_0_0_1"/>
<name>A0A084QVF8_STAC4</name>
<proteinExistence type="predicted"/>
<organism evidence="2 3">
    <name type="scientific">Stachybotrys chlorohalonatus (strain IBT 40285)</name>
    <dbReference type="NCBI Taxonomy" id="1283841"/>
    <lineage>
        <taxon>Eukaryota</taxon>
        <taxon>Fungi</taxon>
        <taxon>Dikarya</taxon>
        <taxon>Ascomycota</taxon>
        <taxon>Pezizomycotina</taxon>
        <taxon>Sordariomycetes</taxon>
        <taxon>Hypocreomycetidae</taxon>
        <taxon>Hypocreales</taxon>
        <taxon>Stachybotryaceae</taxon>
        <taxon>Stachybotrys</taxon>
    </lineage>
</organism>
<dbReference type="EMBL" id="KL660073">
    <property type="protein sequence ID" value="KFA67943.1"/>
    <property type="molecule type" value="Genomic_DNA"/>
</dbReference>
<evidence type="ECO:0000256" key="1">
    <source>
        <dbReference type="SAM" id="MobiDB-lite"/>
    </source>
</evidence>
<gene>
    <name evidence="2" type="ORF">S40285_10352</name>
</gene>